<keyword evidence="8 10" id="KW-0472">Membrane</keyword>
<feature type="transmembrane region" description="Helical" evidence="10">
    <location>
        <begin position="67"/>
        <end position="90"/>
    </location>
</feature>
<comment type="caution">
    <text evidence="11">The sequence shown here is derived from an EMBL/GenBank/DDBJ whole genome shotgun (WGS) entry which is preliminary data.</text>
</comment>
<proteinExistence type="predicted"/>
<organism evidence="11 12">
    <name type="scientific">Enhygromyxa salina</name>
    <dbReference type="NCBI Taxonomy" id="215803"/>
    <lineage>
        <taxon>Bacteria</taxon>
        <taxon>Pseudomonadati</taxon>
        <taxon>Myxococcota</taxon>
        <taxon>Polyangia</taxon>
        <taxon>Nannocystales</taxon>
        <taxon>Nannocystaceae</taxon>
        <taxon>Enhygromyxa</taxon>
    </lineage>
</organism>
<dbReference type="PANTHER" id="PTHR43298:SF2">
    <property type="entry name" value="FMN_FAD EXPORTER YEEO-RELATED"/>
    <property type="match status" value="1"/>
</dbReference>
<sequence>MVKLTDASDEPDQASTGLRLLPNWSLIRKVLYLGSFVMLAMLTQYFVNAADNLMVGRLDDAAEATASQAALGLGMPLYWAVGGFFAAISYGAQAMTGRRYAEGDEERAGQVLFNAVLVSVVAGAVGIAVGWFSGPHAVNFLAEASEEQKQLGTVYVQLRALGIGAMVSTFAFKAFFDGIGRTYVHLIAAVVMNVFNIGLNYLLIYGNDRLGIPRMGLAGAGWASMIATYLGLAIMIVVSLAPRYSRRFKFYRLRNFDRKVITNIIRLMLPAGSASLILMTGFLLFFKFVGQIDADMGTGNTYSAATKALMDTAALCFMPLLAFGTATATAVTQSLGAGKPNLAARYGWDSVRVGLLAMIPIILVFWIWPEQIISLWAPNDPAVAAAGASSLRLVATALPMLVVAIILSQSLYGAGANVFVMIIEGILHVGCLVPLSWFLGPHLGFGMEGIWTAAVIYVNALGLAMGIKFLAKGWRSIKL</sequence>
<feature type="transmembrane region" description="Helical" evidence="10">
    <location>
        <begin position="154"/>
        <end position="176"/>
    </location>
</feature>
<evidence type="ECO:0000256" key="7">
    <source>
        <dbReference type="ARBA" id="ARBA00023065"/>
    </source>
</evidence>
<feature type="transmembrane region" description="Helical" evidence="10">
    <location>
        <begin position="30"/>
        <end position="47"/>
    </location>
</feature>
<gene>
    <name evidence="11" type="ORF">DB30_05495</name>
</gene>
<feature type="transmembrane region" description="Helical" evidence="10">
    <location>
        <begin position="263"/>
        <end position="288"/>
    </location>
</feature>
<feature type="transmembrane region" description="Helical" evidence="10">
    <location>
        <begin position="217"/>
        <end position="242"/>
    </location>
</feature>
<protein>
    <recommendedName>
        <fullName evidence="9">Multidrug-efflux transporter</fullName>
    </recommendedName>
</protein>
<feature type="transmembrane region" description="Helical" evidence="10">
    <location>
        <begin position="418"/>
        <end position="438"/>
    </location>
</feature>
<feature type="transmembrane region" description="Helical" evidence="10">
    <location>
        <begin position="351"/>
        <end position="369"/>
    </location>
</feature>
<dbReference type="Proteomes" id="UP000031599">
    <property type="component" value="Unassembled WGS sequence"/>
</dbReference>
<comment type="subcellular location">
    <subcellularLocation>
        <location evidence="1">Cell membrane</location>
        <topology evidence="1">Multi-pass membrane protein</topology>
    </subcellularLocation>
</comment>
<dbReference type="GO" id="GO:0015297">
    <property type="term" value="F:antiporter activity"/>
    <property type="evidence" value="ECO:0007669"/>
    <property type="project" value="UniProtKB-KW"/>
</dbReference>
<dbReference type="PIRSF" id="PIRSF006603">
    <property type="entry name" value="DinF"/>
    <property type="match status" value="1"/>
</dbReference>
<keyword evidence="6 10" id="KW-1133">Transmembrane helix</keyword>
<dbReference type="Pfam" id="PF01554">
    <property type="entry name" value="MatE"/>
    <property type="match status" value="2"/>
</dbReference>
<evidence type="ECO:0000313" key="11">
    <source>
        <dbReference type="EMBL" id="KIG15557.1"/>
    </source>
</evidence>
<keyword evidence="5 10" id="KW-0812">Transmembrane</keyword>
<dbReference type="EMBL" id="JMCC02000051">
    <property type="protein sequence ID" value="KIG15557.1"/>
    <property type="molecule type" value="Genomic_DNA"/>
</dbReference>
<dbReference type="NCBIfam" id="TIGR00797">
    <property type="entry name" value="matE"/>
    <property type="match status" value="1"/>
</dbReference>
<feature type="transmembrane region" description="Helical" evidence="10">
    <location>
        <begin position="450"/>
        <end position="471"/>
    </location>
</feature>
<dbReference type="AlphaFoldDB" id="A0A0C2D689"/>
<keyword evidence="2" id="KW-0813">Transport</keyword>
<feature type="transmembrane region" description="Helical" evidence="10">
    <location>
        <begin position="308"/>
        <end position="331"/>
    </location>
</feature>
<feature type="transmembrane region" description="Helical" evidence="10">
    <location>
        <begin position="381"/>
        <end position="406"/>
    </location>
</feature>
<dbReference type="InterPro" id="IPR050222">
    <property type="entry name" value="MATE_MdtK"/>
</dbReference>
<evidence type="ECO:0000256" key="3">
    <source>
        <dbReference type="ARBA" id="ARBA00022449"/>
    </source>
</evidence>
<feature type="transmembrane region" description="Helical" evidence="10">
    <location>
        <begin position="183"/>
        <end position="205"/>
    </location>
</feature>
<reference evidence="11 12" key="1">
    <citation type="submission" date="2014-12" db="EMBL/GenBank/DDBJ databases">
        <title>Genome assembly of Enhygromyxa salina DSM 15201.</title>
        <authorList>
            <person name="Sharma G."/>
            <person name="Subramanian S."/>
        </authorList>
    </citation>
    <scope>NUCLEOTIDE SEQUENCE [LARGE SCALE GENOMIC DNA]</scope>
    <source>
        <strain evidence="11 12">DSM 15201</strain>
    </source>
</reference>
<dbReference type="CDD" id="cd13133">
    <property type="entry name" value="MATE_like_7"/>
    <property type="match status" value="1"/>
</dbReference>
<evidence type="ECO:0000256" key="8">
    <source>
        <dbReference type="ARBA" id="ARBA00023136"/>
    </source>
</evidence>
<evidence type="ECO:0000256" key="6">
    <source>
        <dbReference type="ARBA" id="ARBA00022989"/>
    </source>
</evidence>
<dbReference type="RefSeq" id="WP_146659797.1">
    <property type="nucleotide sequence ID" value="NZ_JMCC02000051.1"/>
</dbReference>
<evidence type="ECO:0000313" key="12">
    <source>
        <dbReference type="Proteomes" id="UP000031599"/>
    </source>
</evidence>
<evidence type="ECO:0000256" key="5">
    <source>
        <dbReference type="ARBA" id="ARBA00022692"/>
    </source>
</evidence>
<dbReference type="GO" id="GO:0006811">
    <property type="term" value="P:monoatomic ion transport"/>
    <property type="evidence" value="ECO:0007669"/>
    <property type="project" value="UniProtKB-KW"/>
</dbReference>
<evidence type="ECO:0000256" key="1">
    <source>
        <dbReference type="ARBA" id="ARBA00004651"/>
    </source>
</evidence>
<accession>A0A0C2D689</accession>
<evidence type="ECO:0000256" key="9">
    <source>
        <dbReference type="ARBA" id="ARBA00031636"/>
    </source>
</evidence>
<keyword evidence="7" id="KW-0406">Ion transport</keyword>
<feature type="transmembrane region" description="Helical" evidence="10">
    <location>
        <begin position="111"/>
        <end position="134"/>
    </location>
</feature>
<evidence type="ECO:0000256" key="10">
    <source>
        <dbReference type="SAM" id="Phobius"/>
    </source>
</evidence>
<dbReference type="GO" id="GO:0042910">
    <property type="term" value="F:xenobiotic transmembrane transporter activity"/>
    <property type="evidence" value="ECO:0007669"/>
    <property type="project" value="InterPro"/>
</dbReference>
<evidence type="ECO:0000256" key="2">
    <source>
        <dbReference type="ARBA" id="ARBA00022448"/>
    </source>
</evidence>
<dbReference type="GO" id="GO:0005886">
    <property type="term" value="C:plasma membrane"/>
    <property type="evidence" value="ECO:0007669"/>
    <property type="project" value="UniProtKB-SubCell"/>
</dbReference>
<dbReference type="PANTHER" id="PTHR43298">
    <property type="entry name" value="MULTIDRUG RESISTANCE PROTEIN NORM-RELATED"/>
    <property type="match status" value="1"/>
</dbReference>
<keyword evidence="4" id="KW-1003">Cell membrane</keyword>
<keyword evidence="3" id="KW-0050">Antiport</keyword>
<dbReference type="InterPro" id="IPR048279">
    <property type="entry name" value="MdtK-like"/>
</dbReference>
<dbReference type="InterPro" id="IPR002528">
    <property type="entry name" value="MATE_fam"/>
</dbReference>
<name>A0A0C2D689_9BACT</name>
<evidence type="ECO:0000256" key="4">
    <source>
        <dbReference type="ARBA" id="ARBA00022475"/>
    </source>
</evidence>